<sequence>MPGAVPHPHHHRAPLLKRHHNGTVLPDEDLLPRQKLAVNGKVLHLAKLVEPFAQKHHGHAGGAVFPELALVVVRIQTVQHDVLYNIRRNFLPAKQVAHGVEQRGGAAVVFRGLIIQWIFHRALDRLTCPGGNGPGGIRFASICIQYREKRFLCQ</sequence>
<dbReference type="AlphaFoldDB" id="A0A645FF33"/>
<reference evidence="1" key="1">
    <citation type="submission" date="2019-08" db="EMBL/GenBank/DDBJ databases">
        <authorList>
            <person name="Kucharzyk K."/>
            <person name="Murdoch R.W."/>
            <person name="Higgins S."/>
            <person name="Loffler F."/>
        </authorList>
    </citation>
    <scope>NUCLEOTIDE SEQUENCE</scope>
</reference>
<organism evidence="1">
    <name type="scientific">bioreactor metagenome</name>
    <dbReference type="NCBI Taxonomy" id="1076179"/>
    <lineage>
        <taxon>unclassified sequences</taxon>
        <taxon>metagenomes</taxon>
        <taxon>ecological metagenomes</taxon>
    </lineage>
</organism>
<proteinExistence type="predicted"/>
<evidence type="ECO:0000313" key="1">
    <source>
        <dbReference type="EMBL" id="MPN13008.1"/>
    </source>
</evidence>
<name>A0A645FF33_9ZZZZ</name>
<gene>
    <name evidence="1" type="ORF">SDC9_160328</name>
</gene>
<comment type="caution">
    <text evidence="1">The sequence shown here is derived from an EMBL/GenBank/DDBJ whole genome shotgun (WGS) entry which is preliminary data.</text>
</comment>
<dbReference type="EMBL" id="VSSQ01059450">
    <property type="protein sequence ID" value="MPN13008.1"/>
    <property type="molecule type" value="Genomic_DNA"/>
</dbReference>
<protein>
    <submittedName>
        <fullName evidence="1">Uncharacterized protein</fullName>
    </submittedName>
</protein>
<accession>A0A645FF33</accession>